<name>A0A378QKJ6_MORLA</name>
<sequence>MVVKLLERGSVAIVSADSASNGRVRNTHQYVFRYF</sequence>
<keyword evidence="2" id="KW-1185">Reference proteome</keyword>
<dbReference type="AlphaFoldDB" id="A0A378QKJ6"/>
<organism evidence="1 2">
    <name type="scientific">Moraxella lacunata</name>
    <dbReference type="NCBI Taxonomy" id="477"/>
    <lineage>
        <taxon>Bacteria</taxon>
        <taxon>Pseudomonadati</taxon>
        <taxon>Pseudomonadota</taxon>
        <taxon>Gammaproteobacteria</taxon>
        <taxon>Moraxellales</taxon>
        <taxon>Moraxellaceae</taxon>
        <taxon>Moraxella</taxon>
    </lineage>
</organism>
<protein>
    <submittedName>
        <fullName evidence="1">Uncharacterized protein</fullName>
    </submittedName>
</protein>
<reference evidence="1 2" key="1">
    <citation type="submission" date="2018-06" db="EMBL/GenBank/DDBJ databases">
        <authorList>
            <consortium name="Pathogen Informatics"/>
            <person name="Doyle S."/>
        </authorList>
    </citation>
    <scope>NUCLEOTIDE SEQUENCE [LARGE SCALE GENOMIC DNA]</scope>
    <source>
        <strain evidence="1 2">NCTC7911</strain>
    </source>
</reference>
<accession>A0A378QKJ6</accession>
<evidence type="ECO:0000313" key="2">
    <source>
        <dbReference type="Proteomes" id="UP000254107"/>
    </source>
</evidence>
<dbReference type="Proteomes" id="UP000254107">
    <property type="component" value="Unassembled WGS sequence"/>
</dbReference>
<dbReference type="EMBL" id="UGQC01000001">
    <property type="protein sequence ID" value="STZ01000.1"/>
    <property type="molecule type" value="Genomic_DNA"/>
</dbReference>
<evidence type="ECO:0000313" key="1">
    <source>
        <dbReference type="EMBL" id="STZ01000.1"/>
    </source>
</evidence>
<gene>
    <name evidence="1" type="ORF">NCTC7911_02413</name>
</gene>
<proteinExistence type="predicted"/>